<dbReference type="PANTHER" id="PTHR19879">
    <property type="entry name" value="TRANSCRIPTION INITIATION FACTOR TFIID"/>
    <property type="match status" value="1"/>
</dbReference>
<organism evidence="4 5">
    <name type="scientific">Ustilaginoidea virens</name>
    <name type="common">Rice false smut fungus</name>
    <name type="synonym">Villosiclava virens</name>
    <dbReference type="NCBI Taxonomy" id="1159556"/>
    <lineage>
        <taxon>Eukaryota</taxon>
        <taxon>Fungi</taxon>
        <taxon>Dikarya</taxon>
        <taxon>Ascomycota</taxon>
        <taxon>Pezizomycotina</taxon>
        <taxon>Sordariomycetes</taxon>
        <taxon>Hypocreomycetidae</taxon>
        <taxon>Hypocreales</taxon>
        <taxon>Clavicipitaceae</taxon>
        <taxon>Ustilaginoidea</taxon>
    </lineage>
</organism>
<dbReference type="Gene3D" id="2.130.10.10">
    <property type="entry name" value="YVTN repeat-like/Quinoprotein amine dehydrogenase"/>
    <property type="match status" value="5"/>
</dbReference>
<dbReference type="SUPFAM" id="SSF50978">
    <property type="entry name" value="WD40 repeat-like"/>
    <property type="match status" value="2"/>
</dbReference>
<name>A0A8E5HIG0_USTVR</name>
<evidence type="ECO:0000313" key="4">
    <source>
        <dbReference type="EMBL" id="QUC16030.1"/>
    </source>
</evidence>
<protein>
    <submittedName>
        <fullName evidence="4">Uncharacterized protein</fullName>
    </submittedName>
</protein>
<dbReference type="InterPro" id="IPR036322">
    <property type="entry name" value="WD40_repeat_dom_sf"/>
</dbReference>
<keyword evidence="2" id="KW-0677">Repeat</keyword>
<gene>
    <name evidence="4" type="ORF">UV8b_00271</name>
</gene>
<evidence type="ECO:0000256" key="1">
    <source>
        <dbReference type="ARBA" id="ARBA00022574"/>
    </source>
</evidence>
<dbReference type="PROSITE" id="PS50294">
    <property type="entry name" value="WD_REPEATS_REGION"/>
    <property type="match status" value="6"/>
</dbReference>
<sequence>MFPPGLDSLYKRMMEQISQSVYAKLCKQVLASITLVYRPITLEELLVLFEPPKGMAANPESMREVVGHCGSFLVLREETVYFVHQSAKDFLLEKNMVKEEFPLNEDAVHSTIFTRSLDILSRTLQRDMYNLKDLGHPIEEAKPPEPDPLGASRYSCVYWVDHLCASVHQTSTMPIVGLENGGRLDKFLRNKYLYWLEALSLCNNVPKGIVSMAKLCFLIQERGVSHLTELARDAHRFIMYSKGAIESHPLQAFRVAAVAFSSDSTRLASASDDDTIKIWDAHSGNCLQTLTGHKDSVHAVAFSGDSTWLASALEDETVKIWDTRRWNCVQTLEGYNGSIDSVAFSCDSVQLASVSWENIIKIWDTSNWTCLKTLPHHSKPGFPLAFSGDFTRLASVSDEFTLKVWDTHSWTCLQTFEGRSDSVSIVFSPNSTQIVSASDDGIIKIWDVRDGTCLQTLTAHIDRVYAMAFSNDSIWLASASRDTTIKIWNLASASIDGTVKIWDVSSNVDLKSLEGHCLAVESVAFTHNSTWLASASEDRTIKIWETSNGKCLKTLEGHYRFVKLVIFSHNSAQLASMGSSSSKIWDTGSGACLHTLNHGPVAYVIAFSHDSTRLATVTDSTVQIWDTRNGELLRAFSDYSDGIFKSVAFSHDSARLATGCGVGVAGISTVTIWDARNGECLHRLDQDGNVNSVAFSRDSAKLASAGSTVKIWDADSGVCLETLTVNSYLRVMSFDSSGDRLNTTLGVISLCQSEASGETDVVRPKPTQFAGIGISTEDMWITYNGSKLLWIPPEYRSKCFDICENNLGIGVRSGKVWICTVDRD</sequence>
<dbReference type="Pfam" id="PF00400">
    <property type="entry name" value="WD40"/>
    <property type="match status" value="9"/>
</dbReference>
<dbReference type="SMART" id="SM00320">
    <property type="entry name" value="WD40"/>
    <property type="match status" value="11"/>
</dbReference>
<reference evidence="4" key="1">
    <citation type="submission" date="2020-03" db="EMBL/GenBank/DDBJ databases">
        <title>A mixture of massive structural variations and highly conserved coding sequences in Ustilaginoidea virens genome.</title>
        <authorList>
            <person name="Zhang K."/>
            <person name="Zhao Z."/>
            <person name="Zhang Z."/>
            <person name="Li Y."/>
            <person name="Hsiang T."/>
            <person name="Sun W."/>
        </authorList>
    </citation>
    <scope>NUCLEOTIDE SEQUENCE</scope>
    <source>
        <strain evidence="4">UV-8b</strain>
    </source>
</reference>
<dbReference type="InterPro" id="IPR020472">
    <property type="entry name" value="WD40_PAC1"/>
</dbReference>
<evidence type="ECO:0000256" key="2">
    <source>
        <dbReference type="ARBA" id="ARBA00022737"/>
    </source>
</evidence>
<dbReference type="CDD" id="cd00200">
    <property type="entry name" value="WD40"/>
    <property type="match status" value="2"/>
</dbReference>
<proteinExistence type="predicted"/>
<dbReference type="GeneID" id="66061049"/>
<dbReference type="PROSITE" id="PS00678">
    <property type="entry name" value="WD_REPEATS_1"/>
    <property type="match status" value="5"/>
</dbReference>
<dbReference type="RefSeq" id="XP_042993703.1">
    <property type="nucleotide sequence ID" value="XM_043137769.1"/>
</dbReference>
<feature type="repeat" description="WD" evidence="3">
    <location>
        <begin position="374"/>
        <end position="415"/>
    </location>
</feature>
<dbReference type="EMBL" id="CP072753">
    <property type="protein sequence ID" value="QUC16030.1"/>
    <property type="molecule type" value="Genomic_DNA"/>
</dbReference>
<feature type="repeat" description="WD" evidence="3">
    <location>
        <begin position="255"/>
        <end position="289"/>
    </location>
</feature>
<dbReference type="KEGG" id="uvi:66061049"/>
<evidence type="ECO:0000256" key="3">
    <source>
        <dbReference type="PROSITE-ProRule" id="PRU00221"/>
    </source>
</evidence>
<dbReference type="InterPro" id="IPR015943">
    <property type="entry name" value="WD40/YVTN_repeat-like_dom_sf"/>
</dbReference>
<dbReference type="InterPro" id="IPR001680">
    <property type="entry name" value="WD40_rpt"/>
</dbReference>
<feature type="repeat" description="WD" evidence="3">
    <location>
        <begin position="424"/>
        <end position="456"/>
    </location>
</feature>
<dbReference type="InterPro" id="IPR019775">
    <property type="entry name" value="WD40_repeat_CS"/>
</dbReference>
<feature type="repeat" description="WD" evidence="3">
    <location>
        <begin position="513"/>
        <end position="554"/>
    </location>
</feature>
<dbReference type="PROSITE" id="PS50082">
    <property type="entry name" value="WD_REPEATS_2"/>
    <property type="match status" value="7"/>
</dbReference>
<dbReference type="OrthoDB" id="4961336at2759"/>
<accession>A0A8E5HIG0</accession>
<keyword evidence="5" id="KW-1185">Reference proteome</keyword>
<dbReference type="Proteomes" id="UP000027002">
    <property type="component" value="Chromosome 1"/>
</dbReference>
<evidence type="ECO:0000313" key="5">
    <source>
        <dbReference type="Proteomes" id="UP000027002"/>
    </source>
</evidence>
<dbReference type="PRINTS" id="PR00320">
    <property type="entry name" value="GPROTEINBRPT"/>
</dbReference>
<dbReference type="AlphaFoldDB" id="A0A8E5HIG0"/>
<feature type="repeat" description="WD" evidence="3">
    <location>
        <begin position="290"/>
        <end position="331"/>
    </location>
</feature>
<feature type="repeat" description="WD" evidence="3">
    <location>
        <begin position="457"/>
        <end position="498"/>
    </location>
</feature>
<dbReference type="PANTHER" id="PTHR19879:SF9">
    <property type="entry name" value="TRANSCRIPTION INITIATION FACTOR TFIID SUBUNIT 5"/>
    <property type="match status" value="1"/>
</dbReference>
<feature type="repeat" description="WD" evidence="3">
    <location>
        <begin position="332"/>
        <end position="373"/>
    </location>
</feature>
<keyword evidence="1 3" id="KW-0853">WD repeat</keyword>